<comment type="caution">
    <text evidence="1">The sequence shown here is derived from an EMBL/GenBank/DDBJ whole genome shotgun (WGS) entry which is preliminary data.</text>
</comment>
<dbReference type="EMBL" id="JAWDGP010002535">
    <property type="protein sequence ID" value="KAK3782158.1"/>
    <property type="molecule type" value="Genomic_DNA"/>
</dbReference>
<reference evidence="1" key="1">
    <citation type="journal article" date="2023" name="G3 (Bethesda)">
        <title>A reference genome for the long-term kleptoplast-retaining sea slug Elysia crispata morphotype clarki.</title>
        <authorList>
            <person name="Eastman K.E."/>
            <person name="Pendleton A.L."/>
            <person name="Shaikh M.A."/>
            <person name="Suttiyut T."/>
            <person name="Ogas R."/>
            <person name="Tomko P."/>
            <person name="Gavelis G."/>
            <person name="Widhalm J.R."/>
            <person name="Wisecaver J.H."/>
        </authorList>
    </citation>
    <scope>NUCLEOTIDE SEQUENCE</scope>
    <source>
        <strain evidence="1">ECLA1</strain>
    </source>
</reference>
<accession>A0AAE1DUM1</accession>
<organism evidence="1 2">
    <name type="scientific">Elysia crispata</name>
    <name type="common">lettuce slug</name>
    <dbReference type="NCBI Taxonomy" id="231223"/>
    <lineage>
        <taxon>Eukaryota</taxon>
        <taxon>Metazoa</taxon>
        <taxon>Spiralia</taxon>
        <taxon>Lophotrochozoa</taxon>
        <taxon>Mollusca</taxon>
        <taxon>Gastropoda</taxon>
        <taxon>Heterobranchia</taxon>
        <taxon>Euthyneura</taxon>
        <taxon>Panpulmonata</taxon>
        <taxon>Sacoglossa</taxon>
        <taxon>Placobranchoidea</taxon>
        <taxon>Plakobranchidae</taxon>
        <taxon>Elysia</taxon>
    </lineage>
</organism>
<gene>
    <name evidence="1" type="ORF">RRG08_032910</name>
</gene>
<evidence type="ECO:0000313" key="2">
    <source>
        <dbReference type="Proteomes" id="UP001283361"/>
    </source>
</evidence>
<dbReference type="Proteomes" id="UP001283361">
    <property type="component" value="Unassembled WGS sequence"/>
</dbReference>
<keyword evidence="2" id="KW-1185">Reference proteome</keyword>
<proteinExistence type="predicted"/>
<protein>
    <submittedName>
        <fullName evidence="1">Uncharacterized protein</fullName>
    </submittedName>
</protein>
<sequence length="180" mass="19752">MAARDVLFAVVPYSQSLLKDSSEFTEHPLVHSTVADLGFLVASNNGSCAKPEEQTGSRTLAISSFAKKIIPVCSASRTLAISSFAKKIIPVCSARGPPCGQQNLLNKRRHKQVGLWLTSPASRRFDMPVRPSRPGDCSPRSQLVFASIWWRPPNLPRDCNAMSLSWSMRSLYLQGHPSDA</sequence>
<name>A0AAE1DUM1_9GAST</name>
<dbReference type="AlphaFoldDB" id="A0AAE1DUM1"/>
<evidence type="ECO:0000313" key="1">
    <source>
        <dbReference type="EMBL" id="KAK3782158.1"/>
    </source>
</evidence>